<dbReference type="PATRIC" id="fig|1255043.3.peg.3361"/>
<dbReference type="HOGENOM" id="CLU_1077432_0_0_6"/>
<dbReference type="EMBL" id="CP003989">
    <property type="protein sequence ID" value="AGA34967.1"/>
    <property type="molecule type" value="Genomic_DNA"/>
</dbReference>
<feature type="transmembrane region" description="Helical" evidence="1">
    <location>
        <begin position="223"/>
        <end position="241"/>
    </location>
</feature>
<feature type="transmembrane region" description="Helical" evidence="1">
    <location>
        <begin position="193"/>
        <end position="211"/>
    </location>
</feature>
<evidence type="ECO:0000313" key="2">
    <source>
        <dbReference type="EMBL" id="AGA34967.1"/>
    </source>
</evidence>
<dbReference type="Proteomes" id="UP000010809">
    <property type="component" value="Chromosome"/>
</dbReference>
<feature type="transmembrane region" description="Helical" evidence="1">
    <location>
        <begin position="165"/>
        <end position="187"/>
    </location>
</feature>
<keyword evidence="3" id="KW-1185">Reference proteome</keyword>
<feature type="transmembrane region" description="Helical" evidence="1">
    <location>
        <begin position="133"/>
        <end position="153"/>
    </location>
</feature>
<dbReference type="eggNOG" id="ENOG502Z7VW">
    <property type="taxonomic scope" value="Bacteria"/>
</dbReference>
<accession>L0E148</accession>
<keyword evidence="1" id="KW-0812">Transmembrane</keyword>
<name>L0E148_THIND</name>
<evidence type="ECO:0000313" key="3">
    <source>
        <dbReference type="Proteomes" id="UP000010809"/>
    </source>
</evidence>
<evidence type="ECO:0000256" key="1">
    <source>
        <dbReference type="SAM" id="Phobius"/>
    </source>
</evidence>
<sequence length="244" mass="27097">MEHGEVTYTTIAGHPYTLAAAMAFAAIHLLAPHCRRLFASYDRHAYSLAGGMAVAYAILILLPEFEYIHGQVGNIVYPMVLAGLVGFYALELYLLQRRPSESRGSDAFRMASLHIGTVWLYTWGIIYAMPDQVLQHGAMVYFSVAAIGMHLVYKDYLMSVHHDEAYLHWGRYLLASAPLIAWGMGLMLEPSEFVSDLIVALLAGYLLQNVFRNEIPDDRASCVPSFVLGAVLFGVPVAYVLHLL</sequence>
<proteinExistence type="predicted"/>
<organism evidence="2 3">
    <name type="scientific">Thioalkalivibrio nitratireducens (strain DSM 14787 / UNIQEM 213 / ALEN2)</name>
    <dbReference type="NCBI Taxonomy" id="1255043"/>
    <lineage>
        <taxon>Bacteria</taxon>
        <taxon>Pseudomonadati</taxon>
        <taxon>Pseudomonadota</taxon>
        <taxon>Gammaproteobacteria</taxon>
        <taxon>Chromatiales</taxon>
        <taxon>Ectothiorhodospiraceae</taxon>
        <taxon>Thioalkalivibrio</taxon>
    </lineage>
</organism>
<feature type="transmembrane region" description="Helical" evidence="1">
    <location>
        <begin position="107"/>
        <end position="127"/>
    </location>
</feature>
<keyword evidence="1" id="KW-0472">Membrane</keyword>
<keyword evidence="1" id="KW-1133">Transmembrane helix</keyword>
<feature type="transmembrane region" description="Helical" evidence="1">
    <location>
        <begin position="75"/>
        <end position="95"/>
    </location>
</feature>
<gene>
    <name evidence="2" type="ordered locus">TVNIR_3331</name>
</gene>
<dbReference type="AlphaFoldDB" id="L0E148"/>
<feature type="transmembrane region" description="Helical" evidence="1">
    <location>
        <begin position="43"/>
        <end position="63"/>
    </location>
</feature>
<feature type="transmembrane region" description="Helical" evidence="1">
    <location>
        <begin position="12"/>
        <end position="31"/>
    </location>
</feature>
<reference evidence="2" key="1">
    <citation type="submission" date="2015-12" db="EMBL/GenBank/DDBJ databases">
        <authorList>
            <person name="Tikhonova T.V."/>
            <person name="Pavlov A.R."/>
            <person name="Beletsky A.V."/>
            <person name="Mardanov A.V."/>
            <person name="Sorokin D.Y."/>
            <person name="Ravin N.V."/>
            <person name="Popov V.O."/>
        </authorList>
    </citation>
    <scope>NUCLEOTIDE SEQUENCE</scope>
    <source>
        <strain evidence="2">DSM 14787</strain>
    </source>
</reference>
<protein>
    <submittedName>
        <fullName evidence="2">Uncharacterized protein</fullName>
    </submittedName>
</protein>
<dbReference type="KEGG" id="tni:TVNIR_3331"/>